<evidence type="ECO:0000313" key="6">
    <source>
        <dbReference type="Proteomes" id="UP000234289"/>
    </source>
</evidence>
<reference evidence="6" key="1">
    <citation type="submission" date="2017-03" db="EMBL/GenBank/DDBJ databases">
        <authorList>
            <person name="Monnet C."/>
        </authorList>
    </citation>
    <scope>NUCLEOTIDE SEQUENCE [LARGE SCALE GENOMIC DNA]</scope>
    <source>
        <strain evidence="6">CNRZ 920</strain>
    </source>
</reference>
<name>A0A2H1I1U7_BREAU</name>
<evidence type="ECO:0000313" key="4">
    <source>
        <dbReference type="EMBL" id="SMX69155.1"/>
    </source>
</evidence>
<sequence length="298" mass="29829">MRLSTPRAALTKAVAIASAVFLVLTATPPSPANAQGQLAVTLPDGSTPKELLTDTTLVPGSTTEETLIVSQNTDESVKTGVRFESQSPHGPLHDDADLTIDGLGSSTTVPLGEGLDAESPFWLGSLSPDDEATITIRVHLPESSGNDTQREQARFRIIVTAQGEGGTAPTPTSSPTPTDSPTDPSDASSDEDSTADGSSDAGSSADADDSSAGSSASSADTSTDSRGSAETSTSAEASVSADSTSSADADGSSDPGGDLPRTGANVFAALLLAAGLLAAGTFAVRTARKRSSSSSRDS</sequence>
<keyword evidence="2" id="KW-0472">Membrane</keyword>
<evidence type="ECO:0000313" key="7">
    <source>
        <dbReference type="Proteomes" id="UP000234327"/>
    </source>
</evidence>
<dbReference type="AlphaFoldDB" id="A0A2H1I1U7"/>
<feature type="signal peptide" evidence="3">
    <location>
        <begin position="1"/>
        <end position="34"/>
    </location>
</feature>
<feature type="transmembrane region" description="Helical" evidence="2">
    <location>
        <begin position="266"/>
        <end position="284"/>
    </location>
</feature>
<keyword evidence="3" id="KW-0732">Signal</keyword>
<evidence type="ECO:0008006" key="8">
    <source>
        <dbReference type="Google" id="ProtNLM"/>
    </source>
</evidence>
<evidence type="ECO:0000256" key="3">
    <source>
        <dbReference type="SAM" id="SignalP"/>
    </source>
</evidence>
<dbReference type="EMBL" id="FXZG01000021">
    <property type="protein sequence ID" value="SMX96941.1"/>
    <property type="molecule type" value="Genomic_DNA"/>
</dbReference>
<keyword evidence="2" id="KW-1133">Transmembrane helix</keyword>
<protein>
    <recommendedName>
        <fullName evidence="8">LPXTG cell wall anchor domain-containing protein</fullName>
    </recommendedName>
</protein>
<feature type="compositionally biased region" description="Low complexity" evidence="1">
    <location>
        <begin position="167"/>
        <end position="187"/>
    </location>
</feature>
<dbReference type="Proteomes" id="UP000234327">
    <property type="component" value="Unassembled WGS sequence"/>
</dbReference>
<feature type="region of interest" description="Disordered" evidence="1">
    <location>
        <begin position="161"/>
        <end position="262"/>
    </location>
</feature>
<keyword evidence="2" id="KW-0812">Transmembrane</keyword>
<reference evidence="4 7" key="2">
    <citation type="submission" date="2017-03" db="EMBL/GenBank/DDBJ databases">
        <authorList>
            <person name="Afonso C.L."/>
            <person name="Miller P.J."/>
            <person name="Scott M.A."/>
            <person name="Spackman E."/>
            <person name="Goraichik I."/>
            <person name="Dimitrov K.M."/>
            <person name="Suarez D.L."/>
            <person name="Swayne D.E."/>
        </authorList>
    </citation>
    <scope>NUCLEOTIDE SEQUENCE [LARGE SCALE GENOMIC DNA]</scope>
    <source>
        <strain evidence="4">6</strain>
        <strain evidence="7">6(3)</strain>
        <strain evidence="5">CNRZ 920</strain>
    </source>
</reference>
<feature type="chain" id="PRO_5015080189" description="LPXTG cell wall anchor domain-containing protein" evidence="3">
    <location>
        <begin position="35"/>
        <end position="298"/>
    </location>
</feature>
<evidence type="ECO:0000256" key="2">
    <source>
        <dbReference type="SAM" id="Phobius"/>
    </source>
</evidence>
<feature type="compositionally biased region" description="Low complexity" evidence="1">
    <location>
        <begin position="195"/>
        <end position="253"/>
    </location>
</feature>
<evidence type="ECO:0000313" key="5">
    <source>
        <dbReference type="EMBL" id="SMX96941.1"/>
    </source>
</evidence>
<proteinExistence type="predicted"/>
<evidence type="ECO:0000256" key="1">
    <source>
        <dbReference type="SAM" id="MobiDB-lite"/>
    </source>
</evidence>
<dbReference type="EMBL" id="FXYZ01000002">
    <property type="protein sequence ID" value="SMX69155.1"/>
    <property type="molecule type" value="Genomic_DNA"/>
</dbReference>
<gene>
    <name evidence="5" type="ORF">BAUR920_03005</name>
    <name evidence="4" type="ORF">BAURA63_00795</name>
</gene>
<dbReference type="Proteomes" id="UP000234289">
    <property type="component" value="Unassembled WGS sequence"/>
</dbReference>
<organism evidence="4 7">
    <name type="scientific">Brevibacterium aurantiacum</name>
    <dbReference type="NCBI Taxonomy" id="273384"/>
    <lineage>
        <taxon>Bacteria</taxon>
        <taxon>Bacillati</taxon>
        <taxon>Actinomycetota</taxon>
        <taxon>Actinomycetes</taxon>
        <taxon>Micrococcales</taxon>
        <taxon>Brevibacteriaceae</taxon>
        <taxon>Brevibacterium</taxon>
    </lineage>
</organism>
<accession>A0A2H1I1U7</accession>